<feature type="binding site" evidence="8">
    <location>
        <position position="61"/>
    </location>
    <ligand>
        <name>beta-alanine</name>
        <dbReference type="ChEBI" id="CHEBI:57966"/>
    </ligand>
</feature>
<evidence type="ECO:0000256" key="6">
    <source>
        <dbReference type="ARBA" id="ARBA00022840"/>
    </source>
</evidence>
<feature type="binding site" evidence="8">
    <location>
        <begin position="184"/>
        <end position="187"/>
    </location>
    <ligand>
        <name>ATP</name>
        <dbReference type="ChEBI" id="CHEBI:30616"/>
    </ligand>
</feature>
<dbReference type="SUPFAM" id="SSF52374">
    <property type="entry name" value="Nucleotidylyl transferase"/>
    <property type="match status" value="1"/>
</dbReference>
<dbReference type="InterPro" id="IPR014729">
    <property type="entry name" value="Rossmann-like_a/b/a_fold"/>
</dbReference>
<dbReference type="STRING" id="694327.DFW101_2931"/>
<evidence type="ECO:0000313" key="10">
    <source>
        <dbReference type="Proteomes" id="UP000004662"/>
    </source>
</evidence>
<comment type="pathway">
    <text evidence="1 8">Cofactor biosynthesis; (R)-pantothenate biosynthesis; (R)-pantothenate from (R)-pantoate and beta-alanine: step 1/1.</text>
</comment>
<dbReference type="UniPathway" id="UPA00028">
    <property type="reaction ID" value="UER00005"/>
</dbReference>
<dbReference type="PANTHER" id="PTHR21299">
    <property type="entry name" value="CYTIDYLATE KINASE/PANTOATE-BETA-ALANINE LIGASE"/>
    <property type="match status" value="1"/>
</dbReference>
<dbReference type="GO" id="GO:0004592">
    <property type="term" value="F:pantoate-beta-alanine ligase activity"/>
    <property type="evidence" value="ECO:0007669"/>
    <property type="project" value="UniProtKB-UniRule"/>
</dbReference>
<feature type="binding site" evidence="8">
    <location>
        <position position="176"/>
    </location>
    <ligand>
        <name>ATP</name>
        <dbReference type="ChEBI" id="CHEBI:30616"/>
    </ligand>
</feature>
<organism evidence="9 10">
    <name type="scientific">Solidesulfovibrio carbinoliphilus subsp. oakridgensis</name>
    <dbReference type="NCBI Taxonomy" id="694327"/>
    <lineage>
        <taxon>Bacteria</taxon>
        <taxon>Pseudomonadati</taxon>
        <taxon>Thermodesulfobacteriota</taxon>
        <taxon>Desulfovibrionia</taxon>
        <taxon>Desulfovibrionales</taxon>
        <taxon>Desulfovibrionaceae</taxon>
        <taxon>Solidesulfovibrio</taxon>
    </lineage>
</organism>
<dbReference type="EC" id="6.3.2.1" evidence="8"/>
<evidence type="ECO:0000256" key="4">
    <source>
        <dbReference type="ARBA" id="ARBA00022655"/>
    </source>
</evidence>
<sequence>MDIVSDPGVLRERCRDWLRQGTVTGLVPTMGSLHAGHESLLRLARERAERVVASIFVNPTQFGPGEDLAAYPRDLDRDAALAERAGVDVLFTPAPEAMYAPGAATWVEVPALARHLCGASRPTHFRGVCTIVAKLFLLAQPTLAVFGQKDWQQLAILRRMVADLGFPVEIVGAPLVREADGLALSSRNVYLTPQERAEAVHINRGLEFAAGLAASGERDATRILSMTRAYFESHLPAGTIDYLECVDPERIEPMPRLAGPALFAAAVKFSRARLIDNRWVDVTQTTR</sequence>
<dbReference type="Proteomes" id="UP000004662">
    <property type="component" value="Chromosome"/>
</dbReference>
<keyword evidence="3 8" id="KW-0436">Ligase</keyword>
<evidence type="ECO:0000256" key="8">
    <source>
        <dbReference type="HAMAP-Rule" id="MF_00158"/>
    </source>
</evidence>
<dbReference type="EMBL" id="CM001368">
    <property type="protein sequence ID" value="EHJ48933.1"/>
    <property type="molecule type" value="Genomic_DNA"/>
</dbReference>
<dbReference type="GO" id="GO:0015940">
    <property type="term" value="P:pantothenate biosynthetic process"/>
    <property type="evidence" value="ECO:0007669"/>
    <property type="project" value="UniProtKB-UniRule"/>
</dbReference>
<evidence type="ECO:0000256" key="1">
    <source>
        <dbReference type="ARBA" id="ARBA00004990"/>
    </source>
</evidence>
<comment type="similarity">
    <text evidence="2 8">Belongs to the pantothenate synthetase family.</text>
</comment>
<comment type="catalytic activity">
    <reaction evidence="7 8">
        <text>(R)-pantoate + beta-alanine + ATP = (R)-pantothenate + AMP + diphosphate + H(+)</text>
        <dbReference type="Rhea" id="RHEA:10912"/>
        <dbReference type="ChEBI" id="CHEBI:15378"/>
        <dbReference type="ChEBI" id="CHEBI:15980"/>
        <dbReference type="ChEBI" id="CHEBI:29032"/>
        <dbReference type="ChEBI" id="CHEBI:30616"/>
        <dbReference type="ChEBI" id="CHEBI:33019"/>
        <dbReference type="ChEBI" id="CHEBI:57966"/>
        <dbReference type="ChEBI" id="CHEBI:456215"/>
        <dbReference type="EC" id="6.3.2.1"/>
    </reaction>
</comment>
<keyword evidence="5 8" id="KW-0547">Nucleotide-binding</keyword>
<keyword evidence="10" id="KW-1185">Reference proteome</keyword>
<evidence type="ECO:0000256" key="2">
    <source>
        <dbReference type="ARBA" id="ARBA00009256"/>
    </source>
</evidence>
<comment type="subunit">
    <text evidence="8">Homodimer.</text>
</comment>
<name>G7Q5D2_9BACT</name>
<gene>
    <name evidence="8" type="primary">panC</name>
    <name evidence="9" type="ORF">DFW101_2931</name>
</gene>
<dbReference type="PANTHER" id="PTHR21299:SF1">
    <property type="entry name" value="PANTOATE--BETA-ALANINE LIGASE"/>
    <property type="match status" value="1"/>
</dbReference>
<dbReference type="GO" id="GO:0005524">
    <property type="term" value="F:ATP binding"/>
    <property type="evidence" value="ECO:0007669"/>
    <property type="project" value="UniProtKB-KW"/>
</dbReference>
<protein>
    <recommendedName>
        <fullName evidence="8">Pantothenate synthetase</fullName>
        <shortName evidence="8">PS</shortName>
        <ecNumber evidence="8">6.3.2.1</ecNumber>
    </recommendedName>
    <alternativeName>
        <fullName evidence="8">Pantoate--beta-alanine ligase</fullName>
    </alternativeName>
    <alternativeName>
        <fullName evidence="8">Pantoate-activating enzyme</fullName>
    </alternativeName>
</protein>
<keyword evidence="4 8" id="KW-0566">Pantothenate biosynthesis</keyword>
<feature type="binding site" evidence="8">
    <location>
        <begin position="30"/>
        <end position="37"/>
    </location>
    <ligand>
        <name>ATP</name>
        <dbReference type="ChEBI" id="CHEBI:30616"/>
    </ligand>
</feature>
<dbReference type="HOGENOM" id="CLU_047148_0_2_7"/>
<dbReference type="eggNOG" id="COG0414">
    <property type="taxonomic scope" value="Bacteria"/>
</dbReference>
<keyword evidence="8" id="KW-0963">Cytoplasm</keyword>
<dbReference type="Gene3D" id="3.30.1300.10">
    <property type="entry name" value="Pantoate-beta-alanine ligase, C-terminal domain"/>
    <property type="match status" value="1"/>
</dbReference>
<dbReference type="CDD" id="cd00560">
    <property type="entry name" value="PanC"/>
    <property type="match status" value="1"/>
</dbReference>
<reference evidence="10" key="1">
    <citation type="journal article" date="2015" name="Genome Announc.">
        <title>High-Quality Draft Genome Sequence of Desulfovibrio carbinoliphilus FW-101-2B, an Organic Acid-Oxidizing Sulfate-Reducing Bacterium Isolated from Uranium(VI)-Contaminated Groundwater.</title>
        <authorList>
            <person name="Ramsay B.D."/>
            <person name="Hwang C."/>
            <person name="Woo H.L."/>
            <person name="Carroll S.L."/>
            <person name="Lucas S."/>
            <person name="Han J."/>
            <person name="Lapidus A.L."/>
            <person name="Cheng J.F."/>
            <person name="Goodwin L.A."/>
            <person name="Pitluck S."/>
            <person name="Peters L."/>
            <person name="Chertkov O."/>
            <person name="Held B."/>
            <person name="Detter J.C."/>
            <person name="Han C.S."/>
            <person name="Tapia R."/>
            <person name="Land M.L."/>
            <person name="Hauser L.J."/>
            <person name="Kyrpides N.C."/>
            <person name="Ivanova N.N."/>
            <person name="Mikhailova N."/>
            <person name="Pagani I."/>
            <person name="Woyke T."/>
            <person name="Arkin A.P."/>
            <person name="Dehal P."/>
            <person name="Chivian D."/>
            <person name="Criddle C.S."/>
            <person name="Wu W."/>
            <person name="Chakraborty R."/>
            <person name="Hazen T.C."/>
            <person name="Fields M.W."/>
        </authorList>
    </citation>
    <scope>NUCLEOTIDE SEQUENCE [LARGE SCALE GENOMIC DNA]</scope>
    <source>
        <strain evidence="10">FW-101-2B</strain>
    </source>
</reference>
<dbReference type="OrthoDB" id="9773087at2"/>
<dbReference type="GO" id="GO:0005829">
    <property type="term" value="C:cytosol"/>
    <property type="evidence" value="ECO:0007669"/>
    <property type="project" value="TreeGrafter"/>
</dbReference>
<dbReference type="Pfam" id="PF02569">
    <property type="entry name" value="Pantoate_ligase"/>
    <property type="match status" value="1"/>
</dbReference>
<dbReference type="HAMAP" id="MF_00158">
    <property type="entry name" value="PanC"/>
    <property type="match status" value="1"/>
</dbReference>
<comment type="function">
    <text evidence="8">Catalyzes the condensation of pantoate with beta-alanine in an ATP-dependent reaction via a pantoyl-adenylate intermediate.</text>
</comment>
<dbReference type="Gene3D" id="3.40.50.620">
    <property type="entry name" value="HUPs"/>
    <property type="match status" value="1"/>
</dbReference>
<evidence type="ECO:0000256" key="3">
    <source>
        <dbReference type="ARBA" id="ARBA00022598"/>
    </source>
</evidence>
<feature type="binding site" evidence="8">
    <location>
        <position position="61"/>
    </location>
    <ligand>
        <name>(R)-pantoate</name>
        <dbReference type="ChEBI" id="CHEBI:15980"/>
    </ligand>
</feature>
<keyword evidence="6 8" id="KW-0067">ATP-binding</keyword>
<dbReference type="NCBIfam" id="TIGR00018">
    <property type="entry name" value="panC"/>
    <property type="match status" value="1"/>
</dbReference>
<feature type="active site" description="Proton donor" evidence="8">
    <location>
        <position position="37"/>
    </location>
</feature>
<feature type="binding site" evidence="8">
    <location>
        <begin position="147"/>
        <end position="150"/>
    </location>
    <ligand>
        <name>ATP</name>
        <dbReference type="ChEBI" id="CHEBI:30616"/>
    </ligand>
</feature>
<proteinExistence type="inferred from homology"/>
<evidence type="ECO:0000256" key="5">
    <source>
        <dbReference type="ARBA" id="ARBA00022741"/>
    </source>
</evidence>
<dbReference type="AlphaFoldDB" id="G7Q5D2"/>
<evidence type="ECO:0000256" key="7">
    <source>
        <dbReference type="ARBA" id="ARBA00048258"/>
    </source>
</evidence>
<feature type="binding site" evidence="8">
    <location>
        <position position="153"/>
    </location>
    <ligand>
        <name>(R)-pantoate</name>
        <dbReference type="ChEBI" id="CHEBI:15980"/>
    </ligand>
</feature>
<evidence type="ECO:0000313" key="9">
    <source>
        <dbReference type="EMBL" id="EHJ48933.1"/>
    </source>
</evidence>
<comment type="subcellular location">
    <subcellularLocation>
        <location evidence="8">Cytoplasm</location>
    </subcellularLocation>
</comment>
<dbReference type="InterPro" id="IPR042176">
    <property type="entry name" value="Pantoate_ligase_C"/>
</dbReference>
<dbReference type="RefSeq" id="WP_009182290.1">
    <property type="nucleotide sequence ID" value="NZ_CM001368.1"/>
</dbReference>
<dbReference type="InterPro" id="IPR003721">
    <property type="entry name" value="Pantoate_ligase"/>
</dbReference>
<comment type="miscellaneous">
    <text evidence="8">The reaction proceeds by a bi uni uni bi ping pong mechanism.</text>
</comment>
<accession>G7Q5D2</accession>